<gene>
    <name evidence="2" type="ORF">CVT23_08600</name>
</gene>
<dbReference type="EMBL" id="PHIG01000031">
    <property type="protein sequence ID" value="PJK29827.1"/>
    <property type="molecule type" value="Genomic_DNA"/>
</dbReference>
<proteinExistence type="predicted"/>
<reference evidence="2 3" key="1">
    <citation type="submission" date="2017-11" db="EMBL/GenBank/DDBJ databases">
        <title>Draft genome sequence of Rhizobiales bacterium SY3-13.</title>
        <authorList>
            <person name="Sun C."/>
        </authorList>
    </citation>
    <scope>NUCLEOTIDE SEQUENCE [LARGE SCALE GENOMIC DNA]</scope>
    <source>
        <strain evidence="2 3">SY3-13</strain>
    </source>
</reference>
<accession>A0A2M9G273</accession>
<dbReference type="RefSeq" id="WP_109793104.1">
    <property type="nucleotide sequence ID" value="NZ_PHIG01000031.1"/>
</dbReference>
<evidence type="ECO:0000313" key="2">
    <source>
        <dbReference type="EMBL" id="PJK29827.1"/>
    </source>
</evidence>
<dbReference type="InterPro" id="IPR051044">
    <property type="entry name" value="MAG_DAG_Lipase"/>
</dbReference>
<sequence length="313" mass="33924">MADWQVTAADGVRLGGLRWDIPEPRGLVYIAHGLAEHVGRYDRFARRLNGLGFSVAGHDHRGHGRSVAGDAEPGHIADRDGFHLMADDLGRGMDAWRAEHDGLKLGLFAHSMGSFLAQMGMWRWPEKVDAVVLSGSNGPPPPIAGAGRLIARMERLRLGRRGRSLLIHGLAFDANNKAFAADGPTKLEWLSRDRDEVDAYVADPRCGFIATTASWIALLDALPKLTAKGNVGRIPKNLPLLIASGDRDPIGDMGRGVRRLQAIYAGHGMSDVTLKLYEGGRHEMLNEINRDQVMADLGDWLAARLVTGRGGGA</sequence>
<dbReference type="Pfam" id="PF12146">
    <property type="entry name" value="Hydrolase_4"/>
    <property type="match status" value="1"/>
</dbReference>
<dbReference type="InterPro" id="IPR022742">
    <property type="entry name" value="Hydrolase_4"/>
</dbReference>
<dbReference type="PANTHER" id="PTHR11614">
    <property type="entry name" value="PHOSPHOLIPASE-RELATED"/>
    <property type="match status" value="1"/>
</dbReference>
<dbReference type="SUPFAM" id="SSF53474">
    <property type="entry name" value="alpha/beta-Hydrolases"/>
    <property type="match status" value="1"/>
</dbReference>
<dbReference type="Proteomes" id="UP000229498">
    <property type="component" value="Unassembled WGS sequence"/>
</dbReference>
<dbReference type="GO" id="GO:0016787">
    <property type="term" value="F:hydrolase activity"/>
    <property type="evidence" value="ECO:0007669"/>
    <property type="project" value="UniProtKB-KW"/>
</dbReference>
<comment type="caution">
    <text evidence="2">The sequence shown here is derived from an EMBL/GenBank/DDBJ whole genome shotgun (WGS) entry which is preliminary data.</text>
</comment>
<keyword evidence="2" id="KW-0378">Hydrolase</keyword>
<dbReference type="InterPro" id="IPR029058">
    <property type="entry name" value="AB_hydrolase_fold"/>
</dbReference>
<name>A0A2M9G273_9PROT</name>
<evidence type="ECO:0000259" key="1">
    <source>
        <dbReference type="Pfam" id="PF12146"/>
    </source>
</evidence>
<dbReference type="Gene3D" id="3.40.50.1820">
    <property type="entry name" value="alpha/beta hydrolase"/>
    <property type="match status" value="1"/>
</dbReference>
<dbReference type="AlphaFoldDB" id="A0A2M9G273"/>
<feature type="domain" description="Serine aminopeptidase S33" evidence="1">
    <location>
        <begin position="23"/>
        <end position="288"/>
    </location>
</feature>
<evidence type="ECO:0000313" key="3">
    <source>
        <dbReference type="Proteomes" id="UP000229498"/>
    </source>
</evidence>
<keyword evidence="3" id="KW-1185">Reference proteome</keyword>
<organism evidence="2 3">
    <name type="scientific">Minwuia thermotolerans</name>
    <dbReference type="NCBI Taxonomy" id="2056226"/>
    <lineage>
        <taxon>Bacteria</taxon>
        <taxon>Pseudomonadati</taxon>
        <taxon>Pseudomonadota</taxon>
        <taxon>Alphaproteobacteria</taxon>
        <taxon>Minwuiales</taxon>
        <taxon>Minwuiaceae</taxon>
        <taxon>Minwuia</taxon>
    </lineage>
</organism>
<protein>
    <submittedName>
        <fullName evidence="2">Alpha/beta hydrolase</fullName>
    </submittedName>
</protein>
<dbReference type="OrthoDB" id="9788260at2"/>